<proteinExistence type="predicted"/>
<dbReference type="Pfam" id="PF07725">
    <property type="entry name" value="LRR_3"/>
    <property type="match status" value="1"/>
</dbReference>
<accession>A0AA88DDI2</accession>
<feature type="domain" description="C-JID" evidence="4">
    <location>
        <begin position="398"/>
        <end position="546"/>
    </location>
</feature>
<evidence type="ECO:0000259" key="4">
    <source>
        <dbReference type="Pfam" id="PF20160"/>
    </source>
</evidence>
<comment type="caution">
    <text evidence="7">The sequence shown here is derived from an EMBL/GenBank/DDBJ whole genome shotgun (WGS) entry which is preliminary data.</text>
</comment>
<dbReference type="PROSITE" id="PS51450">
    <property type="entry name" value="LRR"/>
    <property type="match status" value="1"/>
</dbReference>
<dbReference type="InterPro" id="IPR045344">
    <property type="entry name" value="C-JID"/>
</dbReference>
<dbReference type="InterPro" id="IPR044974">
    <property type="entry name" value="Disease_R_plants"/>
</dbReference>
<evidence type="ECO:0000256" key="3">
    <source>
        <dbReference type="SAM" id="MobiDB-lite"/>
    </source>
</evidence>
<name>A0AA88DDI2_FICCA</name>
<evidence type="ECO:0000313" key="8">
    <source>
        <dbReference type="Proteomes" id="UP001187192"/>
    </source>
</evidence>
<organism evidence="7 8">
    <name type="scientific">Ficus carica</name>
    <name type="common">Common fig</name>
    <dbReference type="NCBI Taxonomy" id="3494"/>
    <lineage>
        <taxon>Eukaryota</taxon>
        <taxon>Viridiplantae</taxon>
        <taxon>Streptophyta</taxon>
        <taxon>Embryophyta</taxon>
        <taxon>Tracheophyta</taxon>
        <taxon>Spermatophyta</taxon>
        <taxon>Magnoliopsida</taxon>
        <taxon>eudicotyledons</taxon>
        <taxon>Gunneridae</taxon>
        <taxon>Pentapetalae</taxon>
        <taxon>rosids</taxon>
        <taxon>fabids</taxon>
        <taxon>Rosales</taxon>
        <taxon>Moraceae</taxon>
        <taxon>Ficeae</taxon>
        <taxon>Ficus</taxon>
    </lineage>
</organism>
<dbReference type="Pfam" id="PF20160">
    <property type="entry name" value="C-JID"/>
    <property type="match status" value="1"/>
</dbReference>
<dbReference type="InterPro" id="IPR058192">
    <property type="entry name" value="WHD_ROQ1-like"/>
</dbReference>
<feature type="domain" description="Disease resistance protein Roq1-like winged-helix" evidence="5">
    <location>
        <begin position="3"/>
        <end position="32"/>
    </location>
</feature>
<evidence type="ECO:0000259" key="5">
    <source>
        <dbReference type="Pfam" id="PF23282"/>
    </source>
</evidence>
<dbReference type="InterPro" id="IPR032675">
    <property type="entry name" value="LRR_dom_sf"/>
</dbReference>
<dbReference type="PANTHER" id="PTHR11017:SF479">
    <property type="entry name" value="DISEASE RESISTANCE PROTEIN (TIR-NBS-LRR CLASS) FAMILY"/>
    <property type="match status" value="1"/>
</dbReference>
<gene>
    <name evidence="7" type="ORF">TIFTF001_020282</name>
</gene>
<sequence>MRVDNLTEKSLVTIQDSNTLWMHDLVQEMGRETQLSIKELGKRSRLWNVQDIIYVLENNLGTEEIQGIFLGKFHIEKVELGPVVFEMMHNLRYIIVWDVMLHFPRGLSSLPSSLRYLEWHNYPLKYLPSNFVLHNLVELKMPGSKLERLWNGVQHLRNLKHIDLSLSVYLTQIPDLSRAPKLETVNLACCTSLVQIPPLNFQIFDKLTKADEPWSVDRNKRRKPGTVTFRRCISLRCLPKLSGNIKYLDLSGTAVEELPTSIPSLNNLILLDLSDCKFIKSLPSSIRQMESLKYCCLVGSLDWLGCLSSLEKLDLSKNLINRIPSSIKNLSRLIEFRVRHCKNLQSLPELPLSLGLLDANIMIESHIRILRTATISASLSEEISRVFDEKPSVYTCYPGNQIPKWFIHQSKDPSITVELPPNWHNDFIGFALCVAVEFEKGYFKCLPYAFKCEVHFKTNHGGSRKFHSEFLGYWKKKPENIRKFLGNLYSNHVLMWYNYEDFHDYFDADEVSFTFDISCKIPVGSDFGTDKFGSCGVRLLYLQDAEEFGIVDKAKPNENATVDSDTYKPDGERSRYPN</sequence>
<evidence type="ECO:0000256" key="2">
    <source>
        <dbReference type="ARBA" id="ARBA00022737"/>
    </source>
</evidence>
<evidence type="ECO:0000256" key="1">
    <source>
        <dbReference type="ARBA" id="ARBA00022614"/>
    </source>
</evidence>
<evidence type="ECO:0000259" key="6">
    <source>
        <dbReference type="Pfam" id="PF23598"/>
    </source>
</evidence>
<dbReference type="GO" id="GO:0006952">
    <property type="term" value="P:defense response"/>
    <property type="evidence" value="ECO:0007669"/>
    <property type="project" value="InterPro"/>
</dbReference>
<protein>
    <submittedName>
        <fullName evidence="7">Uncharacterized protein</fullName>
    </submittedName>
</protein>
<evidence type="ECO:0000313" key="7">
    <source>
        <dbReference type="EMBL" id="GMN51132.1"/>
    </source>
</evidence>
<feature type="domain" description="Disease resistance R13L4/SHOC-2-like LRR" evidence="6">
    <location>
        <begin position="233"/>
        <end position="338"/>
    </location>
</feature>
<keyword evidence="1" id="KW-0433">Leucine-rich repeat</keyword>
<dbReference type="Pfam" id="PF23282">
    <property type="entry name" value="WHD_ROQ1"/>
    <property type="match status" value="1"/>
</dbReference>
<dbReference type="InterPro" id="IPR011713">
    <property type="entry name" value="Leu-rich_rpt_3"/>
</dbReference>
<dbReference type="EMBL" id="BTGU01000036">
    <property type="protein sequence ID" value="GMN51132.1"/>
    <property type="molecule type" value="Genomic_DNA"/>
</dbReference>
<dbReference type="SUPFAM" id="SSF52058">
    <property type="entry name" value="L domain-like"/>
    <property type="match status" value="1"/>
</dbReference>
<dbReference type="PANTHER" id="PTHR11017">
    <property type="entry name" value="LEUCINE-RICH REPEAT-CONTAINING PROTEIN"/>
    <property type="match status" value="1"/>
</dbReference>
<dbReference type="Gene3D" id="3.80.10.10">
    <property type="entry name" value="Ribonuclease Inhibitor"/>
    <property type="match status" value="2"/>
</dbReference>
<keyword evidence="8" id="KW-1185">Reference proteome</keyword>
<dbReference type="Proteomes" id="UP001187192">
    <property type="component" value="Unassembled WGS sequence"/>
</dbReference>
<keyword evidence="2" id="KW-0677">Repeat</keyword>
<dbReference type="Pfam" id="PF23598">
    <property type="entry name" value="LRR_14"/>
    <property type="match status" value="1"/>
</dbReference>
<dbReference type="InterPro" id="IPR055414">
    <property type="entry name" value="LRR_R13L4/SHOC2-like"/>
</dbReference>
<reference evidence="7" key="1">
    <citation type="submission" date="2023-07" db="EMBL/GenBank/DDBJ databases">
        <title>draft genome sequence of fig (Ficus carica).</title>
        <authorList>
            <person name="Takahashi T."/>
            <person name="Nishimura K."/>
        </authorList>
    </citation>
    <scope>NUCLEOTIDE SEQUENCE</scope>
</reference>
<dbReference type="InterPro" id="IPR001611">
    <property type="entry name" value="Leu-rich_rpt"/>
</dbReference>
<feature type="compositionally biased region" description="Basic and acidic residues" evidence="3">
    <location>
        <begin position="565"/>
        <end position="578"/>
    </location>
</feature>
<feature type="region of interest" description="Disordered" evidence="3">
    <location>
        <begin position="556"/>
        <end position="578"/>
    </location>
</feature>
<dbReference type="AlphaFoldDB" id="A0AA88DDI2"/>